<feature type="transmembrane region" description="Helical" evidence="8">
    <location>
        <begin position="48"/>
        <end position="66"/>
    </location>
</feature>
<feature type="transmembrane region" description="Helical" evidence="8">
    <location>
        <begin position="247"/>
        <end position="268"/>
    </location>
</feature>
<feature type="domain" description="Major facilitator superfamily (MFS) profile" evidence="9">
    <location>
        <begin position="12"/>
        <end position="389"/>
    </location>
</feature>
<evidence type="ECO:0000256" key="8">
    <source>
        <dbReference type="SAM" id="Phobius"/>
    </source>
</evidence>
<gene>
    <name evidence="10" type="ORF">J9253_11765</name>
</gene>
<comment type="subcellular location">
    <subcellularLocation>
        <location evidence="1">Cell membrane</location>
        <topology evidence="1">Multi-pass membrane protein</topology>
    </subcellularLocation>
</comment>
<feature type="transmembrane region" description="Helical" evidence="8">
    <location>
        <begin position="162"/>
        <end position="186"/>
    </location>
</feature>
<dbReference type="SUPFAM" id="SSF103473">
    <property type="entry name" value="MFS general substrate transporter"/>
    <property type="match status" value="1"/>
</dbReference>
<evidence type="ECO:0000313" key="11">
    <source>
        <dbReference type="Proteomes" id="UP000672039"/>
    </source>
</evidence>
<keyword evidence="11" id="KW-1185">Reference proteome</keyword>
<keyword evidence="7 8" id="KW-0472">Membrane</keyword>
<feature type="transmembrane region" description="Helical" evidence="8">
    <location>
        <begin position="368"/>
        <end position="388"/>
    </location>
</feature>
<evidence type="ECO:0000256" key="7">
    <source>
        <dbReference type="ARBA" id="ARBA00023136"/>
    </source>
</evidence>
<keyword evidence="6 8" id="KW-1133">Transmembrane helix</keyword>
<evidence type="ECO:0000256" key="4">
    <source>
        <dbReference type="ARBA" id="ARBA00022475"/>
    </source>
</evidence>
<comment type="similarity">
    <text evidence="2">Belongs to the major facilitator superfamily.</text>
</comment>
<dbReference type="InterPro" id="IPR020846">
    <property type="entry name" value="MFS_dom"/>
</dbReference>
<organism evidence="10 11">
    <name type="scientific">Thiothrix litoralis</name>
    <dbReference type="NCBI Taxonomy" id="2891210"/>
    <lineage>
        <taxon>Bacteria</taxon>
        <taxon>Pseudomonadati</taxon>
        <taxon>Pseudomonadota</taxon>
        <taxon>Gammaproteobacteria</taxon>
        <taxon>Thiotrichales</taxon>
        <taxon>Thiotrichaceae</taxon>
        <taxon>Thiothrix</taxon>
    </lineage>
</organism>
<dbReference type="EMBL" id="CP072801">
    <property type="protein sequence ID" value="QTR44714.1"/>
    <property type="molecule type" value="Genomic_DNA"/>
</dbReference>
<evidence type="ECO:0000313" key="10">
    <source>
        <dbReference type="EMBL" id="QTR44714.1"/>
    </source>
</evidence>
<dbReference type="PANTHER" id="PTHR43271">
    <property type="entry name" value="BLL2771 PROTEIN"/>
    <property type="match status" value="1"/>
</dbReference>
<dbReference type="PANTHER" id="PTHR43271:SF1">
    <property type="entry name" value="INNER MEMBRANE TRANSPORT PROTEIN YNFM"/>
    <property type="match status" value="1"/>
</dbReference>
<evidence type="ECO:0000256" key="3">
    <source>
        <dbReference type="ARBA" id="ARBA00022448"/>
    </source>
</evidence>
<evidence type="ECO:0000256" key="6">
    <source>
        <dbReference type="ARBA" id="ARBA00022989"/>
    </source>
</evidence>
<reference evidence="10 11" key="1">
    <citation type="submission" date="2021-04" db="EMBL/GenBank/DDBJ databases">
        <title>Genomics, taxonomy and metabolism of representatives of sulfur bacteria of the genus Thiothrix: Thiothrix fructosivorans QT, Thiothrix unzii A1T and three new species, Thiothrix subterranea sp. nov., Thiothrix litoralis sp. nov. and 'Candidatus Thiothrix anitrata' sp. nov.</title>
        <authorList>
            <person name="Ravin N.V."/>
            <person name="Smolyakov D."/>
            <person name="Rudenko T.S."/>
            <person name="Mardanov A.V."/>
            <person name="Beletsky A.V."/>
            <person name="Markov N.D."/>
            <person name="Fomenkov A.I."/>
            <person name="Roberts R.J."/>
            <person name="Karnachuk O.V."/>
            <person name="Novikov A."/>
            <person name="Grabovich M.Y."/>
        </authorList>
    </citation>
    <scope>NUCLEOTIDE SEQUENCE [LARGE SCALE GENOMIC DNA]</scope>
    <source>
        <strain evidence="10 11">AS</strain>
    </source>
</reference>
<protein>
    <submittedName>
        <fullName evidence="10">MFS transporter</fullName>
    </submittedName>
</protein>
<dbReference type="Gene3D" id="1.20.1250.20">
    <property type="entry name" value="MFS general substrate transporter like domains"/>
    <property type="match status" value="1"/>
</dbReference>
<feature type="transmembrane region" description="Helical" evidence="8">
    <location>
        <begin position="214"/>
        <end position="235"/>
    </location>
</feature>
<accession>A0ABX7WSV0</accession>
<name>A0ABX7WSV0_9GAMM</name>
<evidence type="ECO:0000256" key="1">
    <source>
        <dbReference type="ARBA" id="ARBA00004651"/>
    </source>
</evidence>
<feature type="transmembrane region" description="Helical" evidence="8">
    <location>
        <begin position="108"/>
        <end position="125"/>
    </location>
</feature>
<evidence type="ECO:0000256" key="5">
    <source>
        <dbReference type="ARBA" id="ARBA00022692"/>
    </source>
</evidence>
<feature type="transmembrane region" description="Helical" evidence="8">
    <location>
        <begin position="304"/>
        <end position="327"/>
    </location>
</feature>
<feature type="transmembrane region" description="Helical" evidence="8">
    <location>
        <begin position="78"/>
        <end position="96"/>
    </location>
</feature>
<sequence length="402" mass="42902">MIEANTRAFRLATLALCLGSAMIFANLHVVQSLLPTLALQFHLTELQASWSLTITILTLGLSLLVYGPLSDAIGRKPIMVVTMAGAVLVTLALSQVESYSTLLLLRGLQGFFLGGLPAIAIAYMGDEFSRKAVVLAVGVYISANSLGGVTGRLLGGFVGEHFGWAAAFGAVGILSALVLVAFVWLLPKSQHFQPKPLHPLHIAQDMGGHLRNPVLLAAFLIAGGNFMIFLNQYSYITFVLAAAPYHLSPHALGLLFLTYLSGTLAAAFSGRVTQYFSAPVGMALGILCLMGGSLLTLIPSLSAIVWGFMVSSFGFFLTHSLASSWVSHHALKARASASSLYLVFYYMGASVGGFLLAPFWAWQGWLGIILGSLLVYSLTLACSLWLYAKNNTFDKRVSVSSS</sequence>
<dbReference type="PROSITE" id="PS50850">
    <property type="entry name" value="MFS"/>
    <property type="match status" value="1"/>
</dbReference>
<proteinExistence type="inferred from homology"/>
<evidence type="ECO:0000259" key="9">
    <source>
        <dbReference type="PROSITE" id="PS50850"/>
    </source>
</evidence>
<dbReference type="InterPro" id="IPR011701">
    <property type="entry name" value="MFS"/>
</dbReference>
<dbReference type="Pfam" id="PF07690">
    <property type="entry name" value="MFS_1"/>
    <property type="match status" value="1"/>
</dbReference>
<feature type="transmembrane region" description="Helical" evidence="8">
    <location>
        <begin position="275"/>
        <end position="298"/>
    </location>
</feature>
<keyword evidence="3" id="KW-0813">Transport</keyword>
<evidence type="ECO:0000256" key="2">
    <source>
        <dbReference type="ARBA" id="ARBA00008335"/>
    </source>
</evidence>
<keyword evidence="4" id="KW-1003">Cell membrane</keyword>
<dbReference type="Proteomes" id="UP000672039">
    <property type="component" value="Chromosome"/>
</dbReference>
<feature type="transmembrane region" description="Helical" evidence="8">
    <location>
        <begin position="132"/>
        <end position="150"/>
    </location>
</feature>
<keyword evidence="5 8" id="KW-0812">Transmembrane</keyword>
<dbReference type="CDD" id="cd17324">
    <property type="entry name" value="MFS_NepI_like"/>
    <property type="match status" value="1"/>
</dbReference>
<dbReference type="RefSeq" id="WP_210221171.1">
    <property type="nucleotide sequence ID" value="NZ_CP072801.1"/>
</dbReference>
<dbReference type="InterPro" id="IPR036259">
    <property type="entry name" value="MFS_trans_sf"/>
</dbReference>
<feature type="transmembrane region" description="Helical" evidence="8">
    <location>
        <begin position="339"/>
        <end position="362"/>
    </location>
</feature>